<protein>
    <submittedName>
        <fullName evidence="2">Conjugal transfer protein TraX</fullName>
    </submittedName>
</protein>
<dbReference type="InterPro" id="IPR008875">
    <property type="entry name" value="TraX"/>
</dbReference>
<evidence type="ECO:0000256" key="1">
    <source>
        <dbReference type="SAM" id="Phobius"/>
    </source>
</evidence>
<gene>
    <name evidence="2" type="ORF">ENL71_02000</name>
</gene>
<feature type="transmembrane region" description="Helical" evidence="1">
    <location>
        <begin position="55"/>
        <end position="74"/>
    </location>
</feature>
<feature type="transmembrane region" description="Helical" evidence="1">
    <location>
        <begin position="212"/>
        <end position="232"/>
    </location>
</feature>
<reference evidence="2" key="1">
    <citation type="journal article" date="2020" name="mSystems">
        <title>Genome- and Community-Level Interaction Insights into Carbon Utilization and Element Cycling Functions of Hydrothermarchaeota in Hydrothermal Sediment.</title>
        <authorList>
            <person name="Zhou Z."/>
            <person name="Liu Y."/>
            <person name="Xu W."/>
            <person name="Pan J."/>
            <person name="Luo Z.H."/>
            <person name="Li M."/>
        </authorList>
    </citation>
    <scope>NUCLEOTIDE SEQUENCE [LARGE SCALE GENOMIC DNA]</scope>
    <source>
        <strain evidence="2">SpSt-102</strain>
    </source>
</reference>
<sequence length="234" mass="27498">MEKLVLKLKSIPLFSVYSKDLTKSKSDLLKLIASITMFIDHTGFLYFPQKPLLRIIGRIAFPIFAYQVAVGFWHTSDHKRYLKKLLIFAIISQYPFYLMTGDGELNVIATFFFAALCLYFFKRSWYVLVIVPLAISYFVSMDYGIYGVLAVLLFYFLYEKPILQLIGFSILTLIVTHLMGWQLQVYSILSVVLILFVRMLPVDFEFKLNKYFFYWFYPLHMLFLVFVGKLLGYS</sequence>
<name>A0A7C5ZCA2_9FIRM</name>
<evidence type="ECO:0000313" key="2">
    <source>
        <dbReference type="EMBL" id="HHS01297.1"/>
    </source>
</evidence>
<dbReference type="AlphaFoldDB" id="A0A7C5ZCA2"/>
<feature type="transmembrane region" description="Helical" evidence="1">
    <location>
        <begin position="162"/>
        <end position="178"/>
    </location>
</feature>
<proteinExistence type="predicted"/>
<keyword evidence="1" id="KW-1133">Transmembrane helix</keyword>
<comment type="caution">
    <text evidence="2">The sequence shown here is derived from an EMBL/GenBank/DDBJ whole genome shotgun (WGS) entry which is preliminary data.</text>
</comment>
<feature type="transmembrane region" description="Helical" evidence="1">
    <location>
        <begin position="183"/>
        <end position="200"/>
    </location>
</feature>
<dbReference type="EMBL" id="DRUZ01000029">
    <property type="protein sequence ID" value="HHS01297.1"/>
    <property type="molecule type" value="Genomic_DNA"/>
</dbReference>
<feature type="transmembrane region" description="Helical" evidence="1">
    <location>
        <begin position="105"/>
        <end position="121"/>
    </location>
</feature>
<feature type="transmembrane region" description="Helical" evidence="1">
    <location>
        <begin position="128"/>
        <end position="156"/>
    </location>
</feature>
<organism evidence="2">
    <name type="scientific">Caldicellulosiruptor owensensis</name>
    <dbReference type="NCBI Taxonomy" id="55205"/>
    <lineage>
        <taxon>Bacteria</taxon>
        <taxon>Bacillati</taxon>
        <taxon>Bacillota</taxon>
        <taxon>Bacillota incertae sedis</taxon>
        <taxon>Caldicellulosiruptorales</taxon>
        <taxon>Caldicellulosiruptoraceae</taxon>
        <taxon>Caldicellulosiruptor</taxon>
    </lineage>
</organism>
<keyword evidence="1" id="KW-0812">Transmembrane</keyword>
<dbReference type="Pfam" id="PF05857">
    <property type="entry name" value="TraX"/>
    <property type="match status" value="1"/>
</dbReference>
<keyword evidence="1" id="KW-0472">Membrane</keyword>
<accession>A0A7C5ZCA2</accession>